<keyword evidence="4" id="KW-0539">Nucleus</keyword>
<reference evidence="8 9" key="1">
    <citation type="submission" date="2016-07" db="EMBL/GenBank/DDBJ databases">
        <title>Pervasive Adenine N6-methylation of Active Genes in Fungi.</title>
        <authorList>
            <consortium name="DOE Joint Genome Institute"/>
            <person name="Mondo S.J."/>
            <person name="Dannebaum R.O."/>
            <person name="Kuo R.C."/>
            <person name="Labutti K."/>
            <person name="Haridas S."/>
            <person name="Kuo A."/>
            <person name="Salamov A."/>
            <person name="Ahrendt S.R."/>
            <person name="Lipzen A."/>
            <person name="Sullivan W."/>
            <person name="Andreopoulos W.B."/>
            <person name="Clum A."/>
            <person name="Lindquist E."/>
            <person name="Daum C."/>
            <person name="Ramamoorthy G.K."/>
            <person name="Gryganskyi A."/>
            <person name="Culley D."/>
            <person name="Magnuson J.K."/>
            <person name="James T.Y."/>
            <person name="O'Malley M.A."/>
            <person name="Stajich J.E."/>
            <person name="Spatafora J.W."/>
            <person name="Visel A."/>
            <person name="Grigoriev I.V."/>
        </authorList>
    </citation>
    <scope>NUCLEOTIDE SEQUENCE [LARGE SCALE GENOMIC DNA]</scope>
    <source>
        <strain evidence="8 9">ATCC 12442</strain>
    </source>
</reference>
<dbReference type="GO" id="GO:0005730">
    <property type="term" value="C:nucleolus"/>
    <property type="evidence" value="ECO:0007669"/>
    <property type="project" value="UniProtKB-SubCell"/>
</dbReference>
<evidence type="ECO:0000256" key="1">
    <source>
        <dbReference type="ARBA" id="ARBA00004604"/>
    </source>
</evidence>
<feature type="compositionally biased region" description="Acidic residues" evidence="5">
    <location>
        <begin position="130"/>
        <end position="144"/>
    </location>
</feature>
<keyword evidence="9" id="KW-1185">Reference proteome</keyword>
<dbReference type="Pfam" id="PF25121">
    <property type="entry name" value="RRM_ESF1"/>
    <property type="match status" value="1"/>
</dbReference>
<evidence type="ECO:0000259" key="6">
    <source>
        <dbReference type="Pfam" id="PF08159"/>
    </source>
</evidence>
<feature type="compositionally biased region" description="Basic and acidic residues" evidence="5">
    <location>
        <begin position="221"/>
        <end position="241"/>
    </location>
</feature>
<feature type="compositionally biased region" description="Basic and acidic residues" evidence="5">
    <location>
        <begin position="437"/>
        <end position="482"/>
    </location>
</feature>
<dbReference type="STRING" id="61395.A0A1Y1W8A9"/>
<feature type="compositionally biased region" description="Acidic residues" evidence="5">
    <location>
        <begin position="483"/>
        <end position="492"/>
    </location>
</feature>
<gene>
    <name evidence="8" type="ORF">DL89DRAFT_267912</name>
</gene>
<organism evidence="8 9">
    <name type="scientific">Linderina pennispora</name>
    <dbReference type="NCBI Taxonomy" id="61395"/>
    <lineage>
        <taxon>Eukaryota</taxon>
        <taxon>Fungi</taxon>
        <taxon>Fungi incertae sedis</taxon>
        <taxon>Zoopagomycota</taxon>
        <taxon>Kickxellomycotina</taxon>
        <taxon>Kickxellomycetes</taxon>
        <taxon>Kickxellales</taxon>
        <taxon>Kickxellaceae</taxon>
        <taxon>Linderina</taxon>
    </lineage>
</organism>
<dbReference type="InterPro" id="IPR012580">
    <property type="entry name" value="NUC153"/>
</dbReference>
<dbReference type="Proteomes" id="UP000193922">
    <property type="component" value="Unassembled WGS sequence"/>
</dbReference>
<dbReference type="OrthoDB" id="431825at2759"/>
<feature type="compositionally biased region" description="Basic and acidic residues" evidence="5">
    <location>
        <begin position="409"/>
        <end position="420"/>
    </location>
</feature>
<comment type="subcellular location">
    <subcellularLocation>
        <location evidence="1">Nucleus</location>
        <location evidence="1">Nucleolus</location>
    </subcellularLocation>
</comment>
<feature type="region of interest" description="Disordered" evidence="5">
    <location>
        <begin position="221"/>
        <end position="252"/>
    </location>
</feature>
<accession>A0A1Y1W8A9</accession>
<dbReference type="PANTHER" id="PTHR12202">
    <property type="entry name" value="ESF1 HOMOLOG"/>
    <property type="match status" value="1"/>
</dbReference>
<evidence type="ECO:0000313" key="8">
    <source>
        <dbReference type="EMBL" id="ORX69753.1"/>
    </source>
</evidence>
<dbReference type="AlphaFoldDB" id="A0A1Y1W8A9"/>
<feature type="domain" description="NUC153" evidence="6">
    <location>
        <begin position="583"/>
        <end position="611"/>
    </location>
</feature>
<dbReference type="GO" id="GO:0003723">
    <property type="term" value="F:RNA binding"/>
    <property type="evidence" value="ECO:0007669"/>
    <property type="project" value="TreeGrafter"/>
</dbReference>
<evidence type="ECO:0000259" key="7">
    <source>
        <dbReference type="Pfam" id="PF25121"/>
    </source>
</evidence>
<feature type="compositionally biased region" description="Basic and acidic residues" evidence="5">
    <location>
        <begin position="44"/>
        <end position="79"/>
    </location>
</feature>
<feature type="region of interest" description="Disordered" evidence="5">
    <location>
        <begin position="1"/>
        <end position="173"/>
    </location>
</feature>
<comment type="caution">
    <text evidence="8">The sequence shown here is derived from an EMBL/GenBank/DDBJ whole genome shotgun (WGS) entry which is preliminary data.</text>
</comment>
<protein>
    <submittedName>
        <fullName evidence="8">Uncharacterized protein</fullName>
    </submittedName>
</protein>
<dbReference type="GO" id="GO:0006364">
    <property type="term" value="P:rRNA processing"/>
    <property type="evidence" value="ECO:0007669"/>
    <property type="project" value="InterPro"/>
</dbReference>
<feature type="compositionally biased region" description="Basic and acidic residues" evidence="5">
    <location>
        <begin position="512"/>
        <end position="532"/>
    </location>
</feature>
<evidence type="ECO:0000313" key="9">
    <source>
        <dbReference type="Proteomes" id="UP000193922"/>
    </source>
</evidence>
<proteinExistence type="inferred from homology"/>
<comment type="similarity">
    <text evidence="2">Belongs to the ESF1 family.</text>
</comment>
<dbReference type="GeneID" id="63804368"/>
<feature type="compositionally biased region" description="Basic and acidic residues" evidence="5">
    <location>
        <begin position="10"/>
        <end position="34"/>
    </location>
</feature>
<feature type="region of interest" description="Disordered" evidence="5">
    <location>
        <begin position="553"/>
        <end position="578"/>
    </location>
</feature>
<feature type="region of interest" description="Disordered" evidence="5">
    <location>
        <begin position="404"/>
        <end position="532"/>
    </location>
</feature>
<evidence type="ECO:0000256" key="3">
    <source>
        <dbReference type="ARBA" id="ARBA00023054"/>
    </source>
</evidence>
<evidence type="ECO:0000256" key="4">
    <source>
        <dbReference type="ARBA" id="ARBA00023242"/>
    </source>
</evidence>
<sequence>MAPSKKGKKSDKSEPVKKVTQDSRFAHVQEDPRFMRPKKGQSKVKVDKRFAHMVKDKDFTETSKVDRYGRVREDNRIEAQLRNTYDFSGSEEEKSGSESGSESESDSESSDDDDEQQPAGFVDRARGEGIDSESSSESDSDISDVEWGKVGGRREGGLSDVEEDPDTIPRGDETRRFACVNLDWDHVRAVDLLTVFSAFKPDGGSVLSVKIYPSEFGKERMAKEAIEGPPRDIFGDGKQMEEENESDSDDDLVKKQVEDGSEELDQVALRKYELEKMKYYFAVAEFDSVETARAVYNHCDDTEFEASANFFDLRFVPDDMAFDDEPTDEAFRVPEKYEPADFTTQALQHSKVSLTWDADEPSRTKVTRRAFTQDEVENMDFAGLLASSDESSDEEARTRARSLLLAGKNDSDSDESHADDGENEMEITFTPGLSEAAAEKLESKSKVDDSHDNETTIERFRRVKKERREKWKESKKNKKSDLVSDDELDTETAADPFFTYSDDETPAKTKKVRESKSERKQRQEKEKKEREELELLLDGAESGRKHFDMAEIIKSEKHKGKKKGKKGQKRAEVDDGFKVDTSDPRFSALYDSHNFAIDPNNPNFKKTKAMKELLDESRKRHKSSYN</sequence>
<feature type="compositionally biased region" description="Basic residues" evidence="5">
    <location>
        <begin position="556"/>
        <end position="568"/>
    </location>
</feature>
<dbReference type="InterPro" id="IPR056750">
    <property type="entry name" value="RRM_ESF1"/>
</dbReference>
<dbReference type="RefSeq" id="XP_040743441.1">
    <property type="nucleotide sequence ID" value="XM_040887720.1"/>
</dbReference>
<evidence type="ECO:0000256" key="5">
    <source>
        <dbReference type="SAM" id="MobiDB-lite"/>
    </source>
</evidence>
<keyword evidence="3" id="KW-0175">Coiled coil</keyword>
<dbReference type="PANTHER" id="PTHR12202:SF0">
    <property type="entry name" value="ESF1 HOMOLOG"/>
    <property type="match status" value="1"/>
</dbReference>
<feature type="compositionally biased region" description="Basic and acidic residues" evidence="5">
    <location>
        <begin position="569"/>
        <end position="578"/>
    </location>
</feature>
<feature type="domain" description="ESF1 RRM" evidence="7">
    <location>
        <begin position="174"/>
        <end position="330"/>
    </location>
</feature>
<dbReference type="Pfam" id="PF08159">
    <property type="entry name" value="NUC153"/>
    <property type="match status" value="1"/>
</dbReference>
<dbReference type="EMBL" id="MCFD01000007">
    <property type="protein sequence ID" value="ORX69753.1"/>
    <property type="molecule type" value="Genomic_DNA"/>
</dbReference>
<evidence type="ECO:0000256" key="2">
    <source>
        <dbReference type="ARBA" id="ARBA00009087"/>
    </source>
</evidence>
<name>A0A1Y1W8A9_9FUNG</name>
<dbReference type="InterPro" id="IPR039754">
    <property type="entry name" value="Esf1"/>
</dbReference>
<feature type="compositionally biased region" description="Acidic residues" evidence="5">
    <location>
        <begin position="101"/>
        <end position="116"/>
    </location>
</feature>